<reference evidence="1 2" key="1">
    <citation type="submission" date="2016-05" db="EMBL/GenBank/DDBJ databases">
        <authorList>
            <person name="Lavstsen T."/>
            <person name="Jespersen J.S."/>
        </authorList>
    </citation>
    <scope>NUCLEOTIDE SEQUENCE [LARGE SCALE GENOMIC DNA]</scope>
    <source>
        <strain evidence="1 2">YLB-01</strain>
    </source>
</reference>
<proteinExistence type="predicted"/>
<gene>
    <name evidence="1" type="ORF">A7J15_02740</name>
</gene>
<accession>A0A1B9NFH3</accession>
<dbReference type="EMBL" id="LXMD01000013">
    <property type="protein sequence ID" value="OCG75330.1"/>
    <property type="molecule type" value="Genomic_DNA"/>
</dbReference>
<keyword evidence="2" id="KW-1185">Reference proteome</keyword>
<organism evidence="1 2">
    <name type="scientific">Microbacterium sediminis</name>
    <dbReference type="NCBI Taxonomy" id="904291"/>
    <lineage>
        <taxon>Bacteria</taxon>
        <taxon>Bacillati</taxon>
        <taxon>Actinomycetota</taxon>
        <taxon>Actinomycetes</taxon>
        <taxon>Micrococcales</taxon>
        <taxon>Microbacteriaceae</taxon>
        <taxon>Microbacterium</taxon>
    </lineage>
</organism>
<dbReference type="PANTHER" id="PTHR43283:SF7">
    <property type="entry name" value="BETA-LACTAMASE-RELATED DOMAIN-CONTAINING PROTEIN"/>
    <property type="match status" value="1"/>
</dbReference>
<keyword evidence="1" id="KW-0378">Hydrolase</keyword>
<dbReference type="Pfam" id="PF00144">
    <property type="entry name" value="Beta-lactamase"/>
    <property type="match status" value="1"/>
</dbReference>
<dbReference type="OrthoDB" id="9773047at2"/>
<dbReference type="PANTHER" id="PTHR43283">
    <property type="entry name" value="BETA-LACTAMASE-RELATED"/>
    <property type="match status" value="1"/>
</dbReference>
<comment type="caution">
    <text evidence="1">The sequence shown here is derived from an EMBL/GenBank/DDBJ whole genome shotgun (WGS) entry which is preliminary data.</text>
</comment>
<dbReference type="AlphaFoldDB" id="A0A1B9NFH3"/>
<dbReference type="STRING" id="904291.A7J15_02740"/>
<protein>
    <submittedName>
        <fullName evidence="1">Hydrolase</fullName>
    </submittedName>
</protein>
<sequence>MSRAQAVLDRLARDIEANGFVAHGAHVRIGDEVAERRWTPDVREEIHSVAKAVAVLSAGIAADEGRFDIDAPVASYLPGVRLGEGVGEVTTRHLLTMTSGIDLPWSETMFEDWPDLAHEFLGRPSRGRVFQYANASTYTAMRALATAVGDVGAWASARLFEPLGIPDVTWRRCPLGAVLGGEGIALRTGELARLGLLIRDRGLWRGERIVSADWIDAMHEDGVPAGRNPGYERYALGGWAGPGDAWRLHGAHGQLLIFAGDAVITLTAHDHFGADRIARAAVDAVAAA</sequence>
<dbReference type="Gene3D" id="3.40.710.10">
    <property type="entry name" value="DD-peptidase/beta-lactamase superfamily"/>
    <property type="match status" value="1"/>
</dbReference>
<dbReference type="InterPro" id="IPR050789">
    <property type="entry name" value="Diverse_Enzym_Activities"/>
</dbReference>
<dbReference type="GO" id="GO:0016787">
    <property type="term" value="F:hydrolase activity"/>
    <property type="evidence" value="ECO:0007669"/>
    <property type="project" value="UniProtKB-KW"/>
</dbReference>
<dbReference type="RefSeq" id="WP_067023955.1">
    <property type="nucleotide sequence ID" value="NZ_CP038256.1"/>
</dbReference>
<name>A0A1B9NFH3_9MICO</name>
<evidence type="ECO:0000313" key="2">
    <source>
        <dbReference type="Proteomes" id="UP000093355"/>
    </source>
</evidence>
<dbReference type="InterPro" id="IPR001466">
    <property type="entry name" value="Beta-lactam-related"/>
</dbReference>
<dbReference type="SUPFAM" id="SSF56601">
    <property type="entry name" value="beta-lactamase/transpeptidase-like"/>
    <property type="match status" value="1"/>
</dbReference>
<dbReference type="InterPro" id="IPR012338">
    <property type="entry name" value="Beta-lactam/transpept-like"/>
</dbReference>
<dbReference type="Proteomes" id="UP000093355">
    <property type="component" value="Unassembled WGS sequence"/>
</dbReference>
<evidence type="ECO:0000313" key="1">
    <source>
        <dbReference type="EMBL" id="OCG75330.1"/>
    </source>
</evidence>